<dbReference type="STRING" id="286115.A0A507DJV1"/>
<dbReference type="OrthoDB" id="288203at2759"/>
<feature type="transmembrane region" description="Helical" evidence="5">
    <location>
        <begin position="267"/>
        <end position="287"/>
    </location>
</feature>
<dbReference type="Gene3D" id="3.30.750.24">
    <property type="entry name" value="STAS domain"/>
    <property type="match status" value="1"/>
</dbReference>
<dbReference type="EMBL" id="QEAN01000080">
    <property type="protein sequence ID" value="TPX49591.1"/>
    <property type="molecule type" value="Genomic_DNA"/>
</dbReference>
<dbReference type="PROSITE" id="PS50801">
    <property type="entry name" value="STAS"/>
    <property type="match status" value="1"/>
</dbReference>
<evidence type="ECO:0000256" key="4">
    <source>
        <dbReference type="ARBA" id="ARBA00023136"/>
    </source>
</evidence>
<feature type="transmembrane region" description="Helical" evidence="5">
    <location>
        <begin position="148"/>
        <end position="168"/>
    </location>
</feature>
<accession>A0A507DJV1</accession>
<evidence type="ECO:0000313" key="9">
    <source>
        <dbReference type="Proteomes" id="UP000317494"/>
    </source>
</evidence>
<dbReference type="InterPro" id="IPR036513">
    <property type="entry name" value="STAS_dom_sf"/>
</dbReference>
<dbReference type="InterPro" id="IPR001902">
    <property type="entry name" value="SLC26A/SulP_fam"/>
</dbReference>
<protein>
    <recommendedName>
        <fullName evidence="6">STAS domain-containing protein</fullName>
    </recommendedName>
</protein>
<organism evidence="8 10">
    <name type="scientific">Synchytrium endobioticum</name>
    <dbReference type="NCBI Taxonomy" id="286115"/>
    <lineage>
        <taxon>Eukaryota</taxon>
        <taxon>Fungi</taxon>
        <taxon>Fungi incertae sedis</taxon>
        <taxon>Chytridiomycota</taxon>
        <taxon>Chytridiomycota incertae sedis</taxon>
        <taxon>Chytridiomycetes</taxon>
        <taxon>Synchytriales</taxon>
        <taxon>Synchytriaceae</taxon>
        <taxon>Synchytrium</taxon>
    </lineage>
</organism>
<proteinExistence type="predicted"/>
<feature type="transmembrane region" description="Helical" evidence="5">
    <location>
        <begin position="387"/>
        <end position="407"/>
    </location>
</feature>
<feature type="transmembrane region" description="Helical" evidence="5">
    <location>
        <begin position="230"/>
        <end position="247"/>
    </location>
</feature>
<evidence type="ECO:0000256" key="1">
    <source>
        <dbReference type="ARBA" id="ARBA00004141"/>
    </source>
</evidence>
<sequence length="717" mass="77842">MADFKAPPTLGHYQEALPTFLELFSQGGSDSSHVSMDERKPFLRRQLEAYFPFTQWITRYNWTWFMGDLIAGVTVAAVAIPQSMAYAKLASLPPQFGLYSAFVGVTLYFFWATSKDVTIGPVAVLSQLTGSILVAVAATNPEYSGIQVAAAIAITAGAIVLLIGILRLGFIVDFIPLPAISSFVTGAAINILVGQLPTLVGTSKLFDTREATYLVFINFLRYLPDAKLDAALGVSALALLYSIRWLCQLLGERHPKYEKVMFMTSTLRSVFIIIFYTIISFVINSGLETPRTSLLGKIPAGLQNVGVPQIDFTLIGIIGPYLPSVVIIMLIEHIAIAKAFSRINQYTINPSQELIAIAMANILGPFFGAYPVTGSFSRTAIKAKSGVRTPLAGVLTSIVVIVAIFLLPPLFYWISNAALAAVIIHAVGDLISSSQYLRDIWNVDPVELLLYTIGLSISIFTNIENGIYFSVGAAGVVLLYRLANPKGQFLGRITVYDIALKSTGDKAVTPKFASRHMWVPLDHTGSNPDAVIQPPPPGVFVYRLNEGYVYPNANLVLDRLVDYIKAKTRPGTLNVGVKNGDLPWNQQPYTAKITASLSERPVLLAVIIDLTGVSRIDFTASQALLDIRRTLEKYAGRPVSFHFVCASSGWVKRALIASDFGGGVGTAPVFPAIAAITPERRLVSLLDHTTPYLHNSIEDAVTAAERMSAAVHDLHDA</sequence>
<dbReference type="Proteomes" id="UP000320475">
    <property type="component" value="Unassembled WGS sequence"/>
</dbReference>
<dbReference type="CDD" id="cd07042">
    <property type="entry name" value="STAS_SulP_like_sulfate_transporter"/>
    <property type="match status" value="1"/>
</dbReference>
<evidence type="ECO:0000313" key="10">
    <source>
        <dbReference type="Proteomes" id="UP000320475"/>
    </source>
</evidence>
<dbReference type="NCBIfam" id="TIGR00815">
    <property type="entry name" value="sulP"/>
    <property type="match status" value="1"/>
</dbReference>
<dbReference type="GO" id="GO:0055085">
    <property type="term" value="P:transmembrane transport"/>
    <property type="evidence" value="ECO:0007669"/>
    <property type="project" value="InterPro"/>
</dbReference>
<gene>
    <name evidence="8" type="ORF">SeLEV6574_g00236</name>
    <name evidence="7" type="ORF">SeMB42_g02549</name>
</gene>
<evidence type="ECO:0000256" key="2">
    <source>
        <dbReference type="ARBA" id="ARBA00022692"/>
    </source>
</evidence>
<dbReference type="InterPro" id="IPR011547">
    <property type="entry name" value="SLC26A/SulP_dom"/>
</dbReference>
<comment type="subcellular location">
    <subcellularLocation>
        <location evidence="1">Membrane</location>
        <topology evidence="1">Multi-pass membrane protein</topology>
    </subcellularLocation>
</comment>
<comment type="caution">
    <text evidence="8">The sequence shown here is derived from an EMBL/GenBank/DDBJ whole genome shotgun (WGS) entry which is preliminary data.</text>
</comment>
<dbReference type="AlphaFoldDB" id="A0A507DJV1"/>
<feature type="transmembrane region" description="Helical" evidence="5">
    <location>
        <begin position="117"/>
        <end position="136"/>
    </location>
</feature>
<evidence type="ECO:0000256" key="5">
    <source>
        <dbReference type="SAM" id="Phobius"/>
    </source>
</evidence>
<feature type="transmembrane region" description="Helical" evidence="5">
    <location>
        <begin position="466"/>
        <end position="483"/>
    </location>
</feature>
<dbReference type="VEuPathDB" id="FungiDB:SeMB42_g02549"/>
<dbReference type="Pfam" id="PF01740">
    <property type="entry name" value="STAS"/>
    <property type="match status" value="1"/>
</dbReference>
<evidence type="ECO:0000313" key="7">
    <source>
        <dbReference type="EMBL" id="TPX49591.1"/>
    </source>
</evidence>
<dbReference type="GO" id="GO:0016020">
    <property type="term" value="C:membrane"/>
    <property type="evidence" value="ECO:0007669"/>
    <property type="project" value="UniProtKB-SubCell"/>
</dbReference>
<keyword evidence="9" id="KW-1185">Reference proteome</keyword>
<keyword evidence="4 5" id="KW-0472">Membrane</keyword>
<dbReference type="InterPro" id="IPR002645">
    <property type="entry name" value="STAS_dom"/>
</dbReference>
<keyword evidence="3 5" id="KW-1133">Transmembrane helix</keyword>
<feature type="transmembrane region" description="Helical" evidence="5">
    <location>
        <begin position="174"/>
        <end position="193"/>
    </location>
</feature>
<feature type="transmembrane region" description="Helical" evidence="5">
    <location>
        <begin position="312"/>
        <end position="331"/>
    </location>
</feature>
<dbReference type="Proteomes" id="UP000317494">
    <property type="component" value="Unassembled WGS sequence"/>
</dbReference>
<reference evidence="9 10" key="1">
    <citation type="journal article" date="2019" name="Sci. Rep.">
        <title>Comparative genomics of chytrid fungi reveal insights into the obligate biotrophic and pathogenic lifestyle of Synchytrium endobioticum.</title>
        <authorList>
            <person name="van de Vossenberg B.T.L.H."/>
            <person name="Warris S."/>
            <person name="Nguyen H.D.T."/>
            <person name="van Gent-Pelzer M.P.E."/>
            <person name="Joly D.L."/>
            <person name="van de Geest H.C."/>
            <person name="Bonants P.J.M."/>
            <person name="Smith D.S."/>
            <person name="Levesque C.A."/>
            <person name="van der Lee T.A.J."/>
        </authorList>
    </citation>
    <scope>NUCLEOTIDE SEQUENCE [LARGE SCALE GENOMIC DNA]</scope>
    <source>
        <strain evidence="8 10">LEV6574</strain>
        <strain evidence="7 9">MB42</strain>
    </source>
</reference>
<dbReference type="PANTHER" id="PTHR11814">
    <property type="entry name" value="SULFATE TRANSPORTER"/>
    <property type="match status" value="1"/>
</dbReference>
<feature type="transmembrane region" description="Helical" evidence="5">
    <location>
        <begin position="62"/>
        <end position="80"/>
    </location>
</feature>
<dbReference type="SUPFAM" id="SSF52091">
    <property type="entry name" value="SpoIIaa-like"/>
    <property type="match status" value="1"/>
</dbReference>
<keyword evidence="2 5" id="KW-0812">Transmembrane</keyword>
<feature type="domain" description="STAS" evidence="6">
    <location>
        <begin position="537"/>
        <end position="704"/>
    </location>
</feature>
<evidence type="ECO:0000259" key="6">
    <source>
        <dbReference type="PROSITE" id="PS50801"/>
    </source>
</evidence>
<name>A0A507DJV1_9FUNG</name>
<dbReference type="EMBL" id="QEAM01000004">
    <property type="protein sequence ID" value="TPX51457.1"/>
    <property type="molecule type" value="Genomic_DNA"/>
</dbReference>
<evidence type="ECO:0000256" key="3">
    <source>
        <dbReference type="ARBA" id="ARBA00022989"/>
    </source>
</evidence>
<evidence type="ECO:0000313" key="8">
    <source>
        <dbReference type="EMBL" id="TPX51457.1"/>
    </source>
</evidence>
<dbReference type="Pfam" id="PF00916">
    <property type="entry name" value="Sulfate_transp"/>
    <property type="match status" value="1"/>
</dbReference>
<feature type="transmembrane region" description="Helical" evidence="5">
    <location>
        <begin position="92"/>
        <end position="111"/>
    </location>
</feature>